<reference evidence="2 3" key="1">
    <citation type="submission" date="2023-02" db="EMBL/GenBank/DDBJ databases">
        <title>Dictyobacter halimunensis sp. nov., a new member of the class Ktedonobacteria from forest soil in a geothermal area.</title>
        <authorList>
            <person name="Rachmania M.K."/>
            <person name="Ningsih F."/>
            <person name="Sakai Y."/>
            <person name="Yabe S."/>
            <person name="Yokota A."/>
            <person name="Sjamsuridzal W."/>
        </authorList>
    </citation>
    <scope>NUCLEOTIDE SEQUENCE [LARGE SCALE GENOMIC DNA]</scope>
    <source>
        <strain evidence="2 3">S3.2.2.5</strain>
    </source>
</reference>
<gene>
    <name evidence="2" type="ORF">KDH_45230</name>
</gene>
<keyword evidence="1" id="KW-0812">Transmembrane</keyword>
<dbReference type="NCBIfam" id="NF037959">
    <property type="entry name" value="MFS_SpdSyn"/>
    <property type="match status" value="1"/>
</dbReference>
<accession>A0ABQ6FTV3</accession>
<keyword evidence="1" id="KW-0472">Membrane</keyword>
<protein>
    <recommendedName>
        <fullName evidence="4">Major facilitator superfamily (MFS) profile domain-containing protein</fullName>
    </recommendedName>
</protein>
<dbReference type="SUPFAM" id="SSF103473">
    <property type="entry name" value="MFS general substrate transporter"/>
    <property type="match status" value="1"/>
</dbReference>
<name>A0ABQ6FTV3_9CHLR</name>
<evidence type="ECO:0000313" key="2">
    <source>
        <dbReference type="EMBL" id="GLV57687.1"/>
    </source>
</evidence>
<dbReference type="InterPro" id="IPR036259">
    <property type="entry name" value="MFS_trans_sf"/>
</dbReference>
<dbReference type="Proteomes" id="UP001344906">
    <property type="component" value="Unassembled WGS sequence"/>
</dbReference>
<keyword evidence="3" id="KW-1185">Reference proteome</keyword>
<dbReference type="RefSeq" id="WP_338253691.1">
    <property type="nucleotide sequence ID" value="NZ_BSRI01000002.1"/>
</dbReference>
<feature type="transmembrane region" description="Helical" evidence="1">
    <location>
        <begin position="130"/>
        <end position="152"/>
    </location>
</feature>
<feature type="transmembrane region" description="Helical" evidence="1">
    <location>
        <begin position="60"/>
        <end position="81"/>
    </location>
</feature>
<feature type="transmembrane region" description="Helical" evidence="1">
    <location>
        <begin position="93"/>
        <end position="118"/>
    </location>
</feature>
<keyword evidence="1" id="KW-1133">Transmembrane helix</keyword>
<dbReference type="EMBL" id="BSRI01000002">
    <property type="protein sequence ID" value="GLV57687.1"/>
    <property type="molecule type" value="Genomic_DNA"/>
</dbReference>
<feature type="transmembrane region" description="Helical" evidence="1">
    <location>
        <begin position="203"/>
        <end position="221"/>
    </location>
</feature>
<evidence type="ECO:0008006" key="4">
    <source>
        <dbReference type="Google" id="ProtNLM"/>
    </source>
</evidence>
<dbReference type="Gene3D" id="1.20.1250.20">
    <property type="entry name" value="MFS general substrate transporter like domains"/>
    <property type="match status" value="1"/>
</dbReference>
<proteinExistence type="predicted"/>
<evidence type="ECO:0000256" key="1">
    <source>
        <dbReference type="SAM" id="Phobius"/>
    </source>
</evidence>
<organism evidence="2 3">
    <name type="scientific">Dictyobacter halimunensis</name>
    <dbReference type="NCBI Taxonomy" id="3026934"/>
    <lineage>
        <taxon>Bacteria</taxon>
        <taxon>Bacillati</taxon>
        <taxon>Chloroflexota</taxon>
        <taxon>Ktedonobacteria</taxon>
        <taxon>Ktedonobacterales</taxon>
        <taxon>Dictyobacteraceae</taxon>
        <taxon>Dictyobacter</taxon>
    </lineage>
</organism>
<feature type="transmembrane region" description="Helical" evidence="1">
    <location>
        <begin position="28"/>
        <end position="48"/>
    </location>
</feature>
<sequence length="233" mass="24723">MATTTGPLEKQAATESIETTQPASFQGWLLLLLVFLAGAASLSVEMAASRLLSPYFGDSLFVWASIIGLILLYLTVGYYVGGLLSDRYPRPVYLYYITGAASLLILLIPLIAGPVLSWAQLTFASYDVGVLYGSLLAVVVLFALPTILLGCVSPYSIRIRIQQVGRAGRVSGLLYAISTAGSILGTFLPVLVLLPYLGVKLTFLSTGLVLLLISVVGVLSTSKQAGQDMQQGI</sequence>
<feature type="transmembrane region" description="Helical" evidence="1">
    <location>
        <begin position="173"/>
        <end position="197"/>
    </location>
</feature>
<evidence type="ECO:0000313" key="3">
    <source>
        <dbReference type="Proteomes" id="UP001344906"/>
    </source>
</evidence>
<comment type="caution">
    <text evidence="2">The sequence shown here is derived from an EMBL/GenBank/DDBJ whole genome shotgun (WGS) entry which is preliminary data.</text>
</comment>